<evidence type="ECO:0000313" key="7">
    <source>
        <dbReference type="EMBL" id="OGK66532.1"/>
    </source>
</evidence>
<dbReference type="EMBL" id="MGBG01000006">
    <property type="protein sequence ID" value="OGK66532.1"/>
    <property type="molecule type" value="Genomic_DNA"/>
</dbReference>
<evidence type="ECO:0000256" key="2">
    <source>
        <dbReference type="ARBA" id="ARBA00022475"/>
    </source>
</evidence>
<feature type="transmembrane region" description="Helical" evidence="6">
    <location>
        <begin position="169"/>
        <end position="190"/>
    </location>
</feature>
<keyword evidence="4 6" id="KW-1133">Transmembrane helix</keyword>
<reference evidence="7 8" key="1">
    <citation type="journal article" date="2016" name="Nat. Commun.">
        <title>Thousands of microbial genomes shed light on interconnected biogeochemical processes in an aquifer system.</title>
        <authorList>
            <person name="Anantharaman K."/>
            <person name="Brown C.T."/>
            <person name="Hug L.A."/>
            <person name="Sharon I."/>
            <person name="Castelle C.J."/>
            <person name="Probst A.J."/>
            <person name="Thomas B.C."/>
            <person name="Singh A."/>
            <person name="Wilkins M.J."/>
            <person name="Karaoz U."/>
            <person name="Brodie E.L."/>
            <person name="Williams K.H."/>
            <person name="Hubbard S.S."/>
            <person name="Banfield J.F."/>
        </authorList>
    </citation>
    <scope>NUCLEOTIDE SEQUENCE [LARGE SCALE GENOMIC DNA]</scope>
</reference>
<feature type="transmembrane region" description="Helical" evidence="6">
    <location>
        <begin position="12"/>
        <end position="35"/>
    </location>
</feature>
<proteinExistence type="predicted"/>
<feature type="transmembrane region" description="Helical" evidence="6">
    <location>
        <begin position="113"/>
        <end position="131"/>
    </location>
</feature>
<dbReference type="PANTHER" id="PTHR30250:SF11">
    <property type="entry name" value="O-ANTIGEN TRANSPORTER-RELATED"/>
    <property type="match status" value="1"/>
</dbReference>
<dbReference type="GO" id="GO:0005886">
    <property type="term" value="C:plasma membrane"/>
    <property type="evidence" value="ECO:0007669"/>
    <property type="project" value="UniProtKB-SubCell"/>
</dbReference>
<dbReference type="AlphaFoldDB" id="A0A1F7KF97"/>
<comment type="caution">
    <text evidence="7">The sequence shown here is derived from an EMBL/GenBank/DDBJ whole genome shotgun (WGS) entry which is preliminary data.</text>
</comment>
<dbReference type="Proteomes" id="UP000178450">
    <property type="component" value="Unassembled WGS sequence"/>
</dbReference>
<evidence type="ECO:0000256" key="6">
    <source>
        <dbReference type="SAM" id="Phobius"/>
    </source>
</evidence>
<feature type="transmembrane region" description="Helical" evidence="6">
    <location>
        <begin position="323"/>
        <end position="344"/>
    </location>
</feature>
<protein>
    <submittedName>
        <fullName evidence="7">Uncharacterized protein</fullName>
    </submittedName>
</protein>
<feature type="transmembrane region" description="Helical" evidence="6">
    <location>
        <begin position="247"/>
        <end position="266"/>
    </location>
</feature>
<evidence type="ECO:0000256" key="3">
    <source>
        <dbReference type="ARBA" id="ARBA00022692"/>
    </source>
</evidence>
<feature type="transmembrane region" description="Helical" evidence="6">
    <location>
        <begin position="351"/>
        <end position="370"/>
    </location>
</feature>
<name>A0A1F7KF97_9BACT</name>
<keyword evidence="3 6" id="KW-0812">Transmembrane</keyword>
<dbReference type="PANTHER" id="PTHR30250">
    <property type="entry name" value="PST FAMILY PREDICTED COLANIC ACID TRANSPORTER"/>
    <property type="match status" value="1"/>
</dbReference>
<keyword evidence="2" id="KW-1003">Cell membrane</keyword>
<dbReference type="InterPro" id="IPR002797">
    <property type="entry name" value="Polysacc_synth"/>
</dbReference>
<feature type="transmembrane region" description="Helical" evidence="6">
    <location>
        <begin position="87"/>
        <end position="107"/>
    </location>
</feature>
<feature type="transmembrane region" description="Helical" evidence="6">
    <location>
        <begin position="47"/>
        <end position="66"/>
    </location>
</feature>
<dbReference type="InterPro" id="IPR050833">
    <property type="entry name" value="Poly_Biosynth_Transport"/>
</dbReference>
<gene>
    <name evidence="7" type="ORF">A2209_00850</name>
</gene>
<comment type="subcellular location">
    <subcellularLocation>
        <location evidence="1">Cell membrane</location>
        <topology evidence="1">Multi-pass membrane protein</topology>
    </subcellularLocation>
</comment>
<accession>A0A1F7KF97</accession>
<evidence type="ECO:0000313" key="8">
    <source>
        <dbReference type="Proteomes" id="UP000178450"/>
    </source>
</evidence>
<evidence type="ECO:0000256" key="5">
    <source>
        <dbReference type="ARBA" id="ARBA00023136"/>
    </source>
</evidence>
<sequence length="407" mass="45841">MSLKYKIAYNTLVQFIGRFATSLIGFVTTLILARYLGAGAYGIYSKIYTLVAFFYLFIDFGLNAVYVRRYKDNLSKLNQVFGLRTSFFLVSLTLISLFLLLSGNLIFTGQQKLWVLLFSPTILLFGYYTTLNIVFQLKLRYDLSVLSAIIGGLAGLVLLIPAIKYGLVYAILSLVIGYLITVLSALFLANRLNPLSFKQLVFGKQDFFWEALPLGIMLFLNTMYTRADVFVIAAFQGDAAVGIYSLAYKFFEFPLAFAAFFANSVFPHYVKAFGNNQAYFWKIFKKATLYLILASLVFTLCGFIIAPFLKLIKADYILSVKPLQILVLSYPVFFATSALSWLVFILKKEKALIAVYGLSFMVNIVANILLVPQYSYLASSWLTVIGEILVLVMLAGVLFEKKHPRVN</sequence>
<feature type="transmembrane region" description="Helical" evidence="6">
    <location>
        <begin position="376"/>
        <end position="399"/>
    </location>
</feature>
<feature type="transmembrane region" description="Helical" evidence="6">
    <location>
        <begin position="143"/>
        <end position="163"/>
    </location>
</feature>
<keyword evidence="5 6" id="KW-0472">Membrane</keyword>
<feature type="transmembrane region" description="Helical" evidence="6">
    <location>
        <begin position="287"/>
        <end position="311"/>
    </location>
</feature>
<evidence type="ECO:0000256" key="1">
    <source>
        <dbReference type="ARBA" id="ARBA00004651"/>
    </source>
</evidence>
<dbReference type="Pfam" id="PF01943">
    <property type="entry name" value="Polysacc_synt"/>
    <property type="match status" value="1"/>
</dbReference>
<organism evidence="7 8">
    <name type="scientific">Candidatus Roizmanbacteria bacterium RIFOXYA1_FULL_41_12</name>
    <dbReference type="NCBI Taxonomy" id="1802082"/>
    <lineage>
        <taxon>Bacteria</taxon>
        <taxon>Candidatus Roizmaniibacteriota</taxon>
    </lineage>
</organism>
<evidence type="ECO:0000256" key="4">
    <source>
        <dbReference type="ARBA" id="ARBA00022989"/>
    </source>
</evidence>